<feature type="domain" description="DUF306" evidence="2">
    <location>
        <begin position="29"/>
        <end position="129"/>
    </location>
</feature>
<evidence type="ECO:0000313" key="4">
    <source>
        <dbReference type="Proteomes" id="UP000242930"/>
    </source>
</evidence>
<dbReference type="EMBL" id="FNZE01000015">
    <property type="protein sequence ID" value="SEJ70923.1"/>
    <property type="molecule type" value="Genomic_DNA"/>
</dbReference>
<dbReference type="OrthoDB" id="5348860at2"/>
<dbReference type="PROSITE" id="PS51257">
    <property type="entry name" value="PROKAR_LIPOPROTEIN"/>
    <property type="match status" value="1"/>
</dbReference>
<dbReference type="Proteomes" id="UP000242930">
    <property type="component" value="Unassembled WGS sequence"/>
</dbReference>
<dbReference type="Pfam" id="PF03724">
    <property type="entry name" value="META"/>
    <property type="match status" value="1"/>
</dbReference>
<dbReference type="Gene3D" id="2.40.128.270">
    <property type="match status" value="1"/>
</dbReference>
<dbReference type="PANTHER" id="PTHR35535:SF1">
    <property type="entry name" value="HEAT SHOCK PROTEIN HSLJ"/>
    <property type="match status" value="1"/>
</dbReference>
<dbReference type="RefSeq" id="WP_090312731.1">
    <property type="nucleotide sequence ID" value="NZ_FNZE01000015.1"/>
</dbReference>
<feature type="chain" id="PRO_5017461495" evidence="1">
    <location>
        <begin position="27"/>
        <end position="137"/>
    </location>
</feature>
<evidence type="ECO:0000256" key="1">
    <source>
        <dbReference type="SAM" id="SignalP"/>
    </source>
</evidence>
<dbReference type="InterPro" id="IPR005184">
    <property type="entry name" value="DUF306_Meta_HslJ"/>
</dbReference>
<keyword evidence="1" id="KW-0732">Signal</keyword>
<dbReference type="AlphaFoldDB" id="A0A1H7AZA4"/>
<name>A0A1H7AZA4_9PSED</name>
<gene>
    <name evidence="3" type="ORF">SAMN05216201_1155</name>
</gene>
<reference evidence="4" key="1">
    <citation type="submission" date="2016-10" db="EMBL/GenBank/DDBJ databases">
        <authorList>
            <person name="Varghese N."/>
            <person name="Submissions S."/>
        </authorList>
    </citation>
    <scope>NUCLEOTIDE SEQUENCE [LARGE SCALE GENOMIC DNA]</scope>
    <source>
        <strain evidence="4">LMG 25967</strain>
    </source>
</reference>
<feature type="signal peptide" evidence="1">
    <location>
        <begin position="1"/>
        <end position="26"/>
    </location>
</feature>
<dbReference type="STRING" id="915471.SAMN05216201_1155"/>
<evidence type="ECO:0000259" key="2">
    <source>
        <dbReference type="Pfam" id="PF03724"/>
    </source>
</evidence>
<keyword evidence="3" id="KW-0346">Stress response</keyword>
<dbReference type="PANTHER" id="PTHR35535">
    <property type="entry name" value="HEAT SHOCK PROTEIN HSLJ"/>
    <property type="match status" value="1"/>
</dbReference>
<accession>A0A1H7AZA4</accession>
<organism evidence="3 4">
    <name type="scientific">Pseudomonas linyingensis</name>
    <dbReference type="NCBI Taxonomy" id="915471"/>
    <lineage>
        <taxon>Bacteria</taxon>
        <taxon>Pseudomonadati</taxon>
        <taxon>Pseudomonadota</taxon>
        <taxon>Gammaproteobacteria</taxon>
        <taxon>Pseudomonadales</taxon>
        <taxon>Pseudomonadaceae</taxon>
        <taxon>Pseudomonas</taxon>
    </lineage>
</organism>
<dbReference type="InterPro" id="IPR053147">
    <property type="entry name" value="Hsp_HslJ-like"/>
</dbReference>
<evidence type="ECO:0000313" key="3">
    <source>
        <dbReference type="EMBL" id="SEJ70923.1"/>
    </source>
</evidence>
<dbReference type="InterPro" id="IPR038670">
    <property type="entry name" value="HslJ-like_sf"/>
</dbReference>
<proteinExistence type="predicted"/>
<keyword evidence="4" id="KW-1185">Reference proteome</keyword>
<protein>
    <submittedName>
        <fullName evidence="3">Heat shock protein HslJ</fullName>
    </submittedName>
</protein>
<sequence>MLRTTFTASPAAIALALAGCATPPPALEQERTYRVEWIGERPLLDGSHLTITFGADDRAYGTGGCNHWFAGYGVEGEILRFSQVGSTRRACPPALMEQEARFFQALEHIRRWDVSPLDQLQLWPDEGKPIRLWPDEG</sequence>